<evidence type="ECO:0000313" key="2">
    <source>
        <dbReference type="EMBL" id="SZX77351.1"/>
    </source>
</evidence>
<dbReference type="EMBL" id="FNXT01001281">
    <property type="protein sequence ID" value="SZX77351.1"/>
    <property type="molecule type" value="Genomic_DNA"/>
</dbReference>
<dbReference type="Proteomes" id="UP000256970">
    <property type="component" value="Unassembled WGS sequence"/>
</dbReference>
<sequence>MDPPSTTIAASMQAAMEENPLDRFRHSRSFNDVMAVDAGHALHPPPLKKIRKSAMSEALFTNGRLKAVQEDENEVAEVVIVCEPEGATLMMGGLHPRGSLYERPVNIDTAKAQHAGFREVLRAQGVRVLTVREILAFGVEERMGARVELEELAAGTLTYKLADGHKEADLTEADRHYLSDAYKREVVGAMSTSQLIEICLINPTVTLLPSYRDTGLTASYTFEPLSNLVYTRDQQVTTCKGIVMGRLRSAQRQKEVELMSYCFRKLGLPIAGRIAEPGFLEGGDFFPMGQDLALVGVGLRSNVEACQQLMDRDLLGTRRLGVVRDDFDRDQDRMHLDCVFSVLGEGCCIMLETIMGEASATRRLVDEYVRDDTTGKYSLAREGVEFSAFMRGEGYAIIPIKHEHQLAYACNVLNLGKGRIISVHAPSARQIVQHPAFKGDVQVIDFSSVTSMYGSVHCASQVVRRVPRRFVQEQQNGMSDDGTN</sequence>
<accession>A0A383WIV7</accession>
<dbReference type="GO" id="GO:0019546">
    <property type="term" value="P:L-arginine deiminase pathway"/>
    <property type="evidence" value="ECO:0007669"/>
    <property type="project" value="TreeGrafter"/>
</dbReference>
<dbReference type="EMBL" id="FNXT01000881">
    <property type="protein sequence ID" value="SZX68784.1"/>
    <property type="molecule type" value="Genomic_DNA"/>
</dbReference>
<name>A0A383WIV7_TETOB</name>
<protein>
    <recommendedName>
        <fullName evidence="4">Arginine deiminase</fullName>
    </recommendedName>
</protein>
<dbReference type="Pfam" id="PF02274">
    <property type="entry name" value="ADI"/>
    <property type="match status" value="1"/>
</dbReference>
<dbReference type="GO" id="GO:0016990">
    <property type="term" value="F:arginine deiminase activity"/>
    <property type="evidence" value="ECO:0007669"/>
    <property type="project" value="TreeGrafter"/>
</dbReference>
<reference evidence="2 3" key="1">
    <citation type="submission" date="2016-10" db="EMBL/GenBank/DDBJ databases">
        <authorList>
            <person name="Cai Z."/>
        </authorList>
    </citation>
    <scope>NUCLEOTIDE SEQUENCE [LARGE SCALE GENOMIC DNA]</scope>
</reference>
<dbReference type="Gene3D" id="3.75.10.10">
    <property type="entry name" value="L-arginine/glycine Amidinotransferase, Chain A"/>
    <property type="match status" value="1"/>
</dbReference>
<dbReference type="STRING" id="3088.A0A383WIV7"/>
<proteinExistence type="predicted"/>
<gene>
    <name evidence="2" type="ORF">BQ4739_LOCUS17708</name>
    <name evidence="1" type="ORF">BQ4739_LOCUS9102</name>
</gene>
<evidence type="ECO:0000313" key="3">
    <source>
        <dbReference type="Proteomes" id="UP000256970"/>
    </source>
</evidence>
<dbReference type="AlphaFoldDB" id="A0A383WIV7"/>
<dbReference type="PANTHER" id="PTHR47271">
    <property type="entry name" value="ARGININE DEIMINASE"/>
    <property type="match status" value="1"/>
</dbReference>
<dbReference type="SUPFAM" id="SSF55909">
    <property type="entry name" value="Pentein"/>
    <property type="match status" value="1"/>
</dbReference>
<evidence type="ECO:0000313" key="1">
    <source>
        <dbReference type="EMBL" id="SZX68784.1"/>
    </source>
</evidence>
<organism evidence="2 3">
    <name type="scientific">Tetradesmus obliquus</name>
    <name type="common">Green alga</name>
    <name type="synonym">Acutodesmus obliquus</name>
    <dbReference type="NCBI Taxonomy" id="3088"/>
    <lineage>
        <taxon>Eukaryota</taxon>
        <taxon>Viridiplantae</taxon>
        <taxon>Chlorophyta</taxon>
        <taxon>core chlorophytes</taxon>
        <taxon>Chlorophyceae</taxon>
        <taxon>CS clade</taxon>
        <taxon>Sphaeropleales</taxon>
        <taxon>Scenedesmaceae</taxon>
        <taxon>Tetradesmus</taxon>
    </lineage>
</organism>
<dbReference type="PANTHER" id="PTHR47271:SF2">
    <property type="entry name" value="ARGININE DEIMINASE"/>
    <property type="match status" value="1"/>
</dbReference>
<evidence type="ECO:0008006" key="4">
    <source>
        <dbReference type="Google" id="ProtNLM"/>
    </source>
</evidence>
<keyword evidence="3" id="KW-1185">Reference proteome</keyword>